<name>A0A4R6BXS4_9STAP</name>
<dbReference type="AlphaFoldDB" id="A0A4R6BXS4"/>
<keyword evidence="3" id="KW-1185">Reference proteome</keyword>
<evidence type="ECO:0000256" key="1">
    <source>
        <dbReference type="SAM" id="Phobius"/>
    </source>
</evidence>
<proteinExistence type="predicted"/>
<dbReference type="EMBL" id="SCWB01000001">
    <property type="protein sequence ID" value="TDM13225.1"/>
    <property type="molecule type" value="Genomic_DNA"/>
</dbReference>
<feature type="transmembrane region" description="Helical" evidence="1">
    <location>
        <begin position="53"/>
        <end position="70"/>
    </location>
</feature>
<feature type="transmembrane region" description="Helical" evidence="1">
    <location>
        <begin position="104"/>
        <end position="128"/>
    </location>
</feature>
<evidence type="ECO:0000313" key="2">
    <source>
        <dbReference type="EMBL" id="TDM13225.1"/>
    </source>
</evidence>
<gene>
    <name evidence="2" type="ORF">ERX29_01085</name>
</gene>
<feature type="transmembrane region" description="Helical" evidence="1">
    <location>
        <begin position="135"/>
        <end position="152"/>
    </location>
</feature>
<dbReference type="PANTHER" id="PTHR40042">
    <property type="entry name" value="HYPOTHETICAL MEMBRANE SPANNING PROTEIN"/>
    <property type="match status" value="1"/>
</dbReference>
<keyword evidence="1" id="KW-0812">Transmembrane</keyword>
<feature type="transmembrane region" description="Helical" evidence="1">
    <location>
        <begin position="12"/>
        <end position="33"/>
    </location>
</feature>
<comment type="caution">
    <text evidence="2">The sequence shown here is derived from an EMBL/GenBank/DDBJ whole genome shotgun (WGS) entry which is preliminary data.</text>
</comment>
<accession>A0A4R6BXS4</accession>
<protein>
    <submittedName>
        <fullName evidence="2">DUF1405 domain-containing protein</fullName>
    </submittedName>
</protein>
<reference evidence="2 3" key="1">
    <citation type="submission" date="2019-01" db="EMBL/GenBank/DDBJ databases">
        <title>Draft genome sequences of the type strains of six Macrococcus species.</title>
        <authorList>
            <person name="Mazhar S."/>
            <person name="Altermann E."/>
            <person name="Hill C."/>
            <person name="Mcauliffe O."/>
        </authorList>
    </citation>
    <scope>NUCLEOTIDE SEQUENCE [LARGE SCALE GENOMIC DNA]</scope>
    <source>
        <strain evidence="2 3">CCM4815</strain>
    </source>
</reference>
<feature type="transmembrane region" description="Helical" evidence="1">
    <location>
        <begin position="164"/>
        <end position="184"/>
    </location>
</feature>
<dbReference type="InterPro" id="IPR009845">
    <property type="entry name" value="DUF1405"/>
</dbReference>
<sequence>MKQQFYFWMMNRYFLVFLIMCNLLGTLYGYYWYGSQLARTKWYFMPFVPDSPTASLFLVIALIFIVAGRHSGLMESLAFVTLIKYGVWAVVMNIFTFIEIEEVTGTGLMLCLSHGIMAIEALIFLPFFKIKKWHILVTIIWVFHNDVIDYVYMQYPVYSMLEQYIRHIGYFAFWLSVIPLVLLWNRYIR</sequence>
<dbReference type="OrthoDB" id="152213at2"/>
<keyword evidence="1" id="KW-0472">Membrane</keyword>
<organism evidence="2 3">
    <name type="scientific">Macrococcus lamae</name>
    <dbReference type="NCBI Taxonomy" id="198484"/>
    <lineage>
        <taxon>Bacteria</taxon>
        <taxon>Bacillati</taxon>
        <taxon>Bacillota</taxon>
        <taxon>Bacilli</taxon>
        <taxon>Bacillales</taxon>
        <taxon>Staphylococcaceae</taxon>
        <taxon>Macrococcus</taxon>
    </lineage>
</organism>
<dbReference type="Pfam" id="PF07187">
    <property type="entry name" value="DUF1405"/>
    <property type="match status" value="1"/>
</dbReference>
<dbReference type="Proteomes" id="UP000294802">
    <property type="component" value="Unassembled WGS sequence"/>
</dbReference>
<dbReference type="RefSeq" id="WP_133442828.1">
    <property type="nucleotide sequence ID" value="NZ_SCWB01000001.1"/>
</dbReference>
<dbReference type="PANTHER" id="PTHR40042:SF1">
    <property type="entry name" value="DUF1405 DOMAIN-CONTAINING PROTEIN"/>
    <property type="match status" value="1"/>
</dbReference>
<keyword evidence="1" id="KW-1133">Transmembrane helix</keyword>
<feature type="transmembrane region" description="Helical" evidence="1">
    <location>
        <begin position="77"/>
        <end position="98"/>
    </location>
</feature>
<evidence type="ECO:0000313" key="3">
    <source>
        <dbReference type="Proteomes" id="UP000294802"/>
    </source>
</evidence>